<dbReference type="AlphaFoldDB" id="A0A4Y7TY93"/>
<feature type="compositionally biased region" description="Polar residues" evidence="2">
    <location>
        <begin position="253"/>
        <end position="267"/>
    </location>
</feature>
<dbReference type="Pfam" id="PF00415">
    <property type="entry name" value="RCC1"/>
    <property type="match status" value="1"/>
</dbReference>
<dbReference type="InterPro" id="IPR051553">
    <property type="entry name" value="Ran_GTPase-activating"/>
</dbReference>
<keyword evidence="4" id="KW-1185">Reference proteome</keyword>
<dbReference type="OrthoDB" id="5370059at2759"/>
<dbReference type="EMBL" id="QPFP01000002">
    <property type="protein sequence ID" value="TEB38539.1"/>
    <property type="molecule type" value="Genomic_DNA"/>
</dbReference>
<dbReference type="Pfam" id="PF13540">
    <property type="entry name" value="RCC1_2"/>
    <property type="match status" value="1"/>
</dbReference>
<dbReference type="PANTHER" id="PTHR45982:SF4">
    <property type="entry name" value="PHR DOMAIN-CONTAINING PROTEIN"/>
    <property type="match status" value="1"/>
</dbReference>
<feature type="region of interest" description="Disordered" evidence="2">
    <location>
        <begin position="250"/>
        <end position="270"/>
    </location>
</feature>
<dbReference type="InterPro" id="IPR000408">
    <property type="entry name" value="Reg_chr_condens"/>
</dbReference>
<dbReference type="PANTHER" id="PTHR45982">
    <property type="entry name" value="REGULATOR OF CHROMOSOME CONDENSATION"/>
    <property type="match status" value="1"/>
</dbReference>
<accession>A0A4Y7TY93</accession>
<feature type="region of interest" description="Disordered" evidence="2">
    <location>
        <begin position="1"/>
        <end position="21"/>
    </location>
</feature>
<dbReference type="InterPro" id="IPR009091">
    <property type="entry name" value="RCC1/BLIP-II"/>
</dbReference>
<dbReference type="PROSITE" id="PS50012">
    <property type="entry name" value="RCC1_3"/>
    <property type="match status" value="2"/>
</dbReference>
<dbReference type="Proteomes" id="UP000298030">
    <property type="component" value="Unassembled WGS sequence"/>
</dbReference>
<name>A0A4Y7TY93_COPMI</name>
<dbReference type="STRING" id="71717.A0A4Y7TY93"/>
<evidence type="ECO:0000313" key="4">
    <source>
        <dbReference type="Proteomes" id="UP000298030"/>
    </source>
</evidence>
<sequence length="403" mass="42440">MPLQLLSSGSNAHGQLGHSQNEDSNTFIPCNFLGIPKGELPAGAVGISQVATGANHSVVLLNFSPLDGQAEPYTELWGCGDGRAGQLGEWYKKEVHLNSKPTRTDVLRKLQFPLKEYDLENHQCKLVAAGWETTYLVLSPPSNAGSGSKGDTAISMGRDDWGDLGMGPAKPQPERSKTGITYTPNHLNVVSFDRILIEGSPLSSQGRLKVGSLAANQHHVLAHLRLEGPERSGYVVGWGAARHGQISPPAAATLSNDVPSKRPSVSDTPKLVSLENPDDLFVKCAVGSQHSVLLRASGTLLCLGSNRKGQLNVSGSSGTKAVDCTWNGTFTSTFDEEKGYVIRATGSNTHGQLGSGSFGAECAGVCGWCSTCLSRETQTGQAFEVGLRDGACSNSMGDSGLPP</sequence>
<feature type="repeat" description="RCC1" evidence="1">
    <location>
        <begin position="3"/>
        <end position="63"/>
    </location>
</feature>
<gene>
    <name evidence="3" type="ORF">FA13DRAFT_384354</name>
</gene>
<evidence type="ECO:0000313" key="3">
    <source>
        <dbReference type="EMBL" id="TEB38539.1"/>
    </source>
</evidence>
<comment type="caution">
    <text evidence="3">The sequence shown here is derived from an EMBL/GenBank/DDBJ whole genome shotgun (WGS) entry which is preliminary data.</text>
</comment>
<feature type="repeat" description="RCC1" evidence="1">
    <location>
        <begin position="233"/>
        <end position="297"/>
    </location>
</feature>
<evidence type="ECO:0000256" key="2">
    <source>
        <dbReference type="SAM" id="MobiDB-lite"/>
    </source>
</evidence>
<evidence type="ECO:0000256" key="1">
    <source>
        <dbReference type="PROSITE-ProRule" id="PRU00235"/>
    </source>
</evidence>
<dbReference type="SUPFAM" id="SSF50985">
    <property type="entry name" value="RCC1/BLIP-II"/>
    <property type="match status" value="1"/>
</dbReference>
<organism evidence="3 4">
    <name type="scientific">Coprinellus micaceus</name>
    <name type="common">Glistening ink-cap mushroom</name>
    <name type="synonym">Coprinus micaceus</name>
    <dbReference type="NCBI Taxonomy" id="71717"/>
    <lineage>
        <taxon>Eukaryota</taxon>
        <taxon>Fungi</taxon>
        <taxon>Dikarya</taxon>
        <taxon>Basidiomycota</taxon>
        <taxon>Agaricomycotina</taxon>
        <taxon>Agaricomycetes</taxon>
        <taxon>Agaricomycetidae</taxon>
        <taxon>Agaricales</taxon>
        <taxon>Agaricineae</taxon>
        <taxon>Psathyrellaceae</taxon>
        <taxon>Coprinellus</taxon>
    </lineage>
</organism>
<protein>
    <submittedName>
        <fullName evidence="3">RCC1/BLIP-II</fullName>
    </submittedName>
</protein>
<reference evidence="3 4" key="1">
    <citation type="journal article" date="2019" name="Nat. Ecol. Evol.">
        <title>Megaphylogeny resolves global patterns of mushroom evolution.</title>
        <authorList>
            <person name="Varga T."/>
            <person name="Krizsan K."/>
            <person name="Foldi C."/>
            <person name="Dima B."/>
            <person name="Sanchez-Garcia M."/>
            <person name="Sanchez-Ramirez S."/>
            <person name="Szollosi G.J."/>
            <person name="Szarkandi J.G."/>
            <person name="Papp V."/>
            <person name="Albert L."/>
            <person name="Andreopoulos W."/>
            <person name="Angelini C."/>
            <person name="Antonin V."/>
            <person name="Barry K.W."/>
            <person name="Bougher N.L."/>
            <person name="Buchanan P."/>
            <person name="Buyck B."/>
            <person name="Bense V."/>
            <person name="Catcheside P."/>
            <person name="Chovatia M."/>
            <person name="Cooper J."/>
            <person name="Damon W."/>
            <person name="Desjardin D."/>
            <person name="Finy P."/>
            <person name="Geml J."/>
            <person name="Haridas S."/>
            <person name="Hughes K."/>
            <person name="Justo A."/>
            <person name="Karasinski D."/>
            <person name="Kautmanova I."/>
            <person name="Kiss B."/>
            <person name="Kocsube S."/>
            <person name="Kotiranta H."/>
            <person name="LaButti K.M."/>
            <person name="Lechner B.E."/>
            <person name="Liimatainen K."/>
            <person name="Lipzen A."/>
            <person name="Lukacs Z."/>
            <person name="Mihaltcheva S."/>
            <person name="Morgado L.N."/>
            <person name="Niskanen T."/>
            <person name="Noordeloos M.E."/>
            <person name="Ohm R.A."/>
            <person name="Ortiz-Santana B."/>
            <person name="Ovrebo C."/>
            <person name="Racz N."/>
            <person name="Riley R."/>
            <person name="Savchenko A."/>
            <person name="Shiryaev A."/>
            <person name="Soop K."/>
            <person name="Spirin V."/>
            <person name="Szebenyi C."/>
            <person name="Tomsovsky M."/>
            <person name="Tulloss R.E."/>
            <person name="Uehling J."/>
            <person name="Grigoriev I.V."/>
            <person name="Vagvolgyi C."/>
            <person name="Papp T."/>
            <person name="Martin F.M."/>
            <person name="Miettinen O."/>
            <person name="Hibbett D.S."/>
            <person name="Nagy L.G."/>
        </authorList>
    </citation>
    <scope>NUCLEOTIDE SEQUENCE [LARGE SCALE GENOMIC DNA]</scope>
    <source>
        <strain evidence="3 4">FP101781</strain>
    </source>
</reference>
<dbReference type="Gene3D" id="2.130.10.30">
    <property type="entry name" value="Regulator of chromosome condensation 1/beta-lactamase-inhibitor protein II"/>
    <property type="match status" value="1"/>
</dbReference>
<proteinExistence type="predicted"/>